<protein>
    <submittedName>
        <fullName evidence="2">Major facilitator superfamily (MFS) profile domain-containing protein</fullName>
    </submittedName>
</protein>
<proteinExistence type="predicted"/>
<organism evidence="1 2">
    <name type="scientific">Panagrolaimus sp. ES5</name>
    <dbReference type="NCBI Taxonomy" id="591445"/>
    <lineage>
        <taxon>Eukaryota</taxon>
        <taxon>Metazoa</taxon>
        <taxon>Ecdysozoa</taxon>
        <taxon>Nematoda</taxon>
        <taxon>Chromadorea</taxon>
        <taxon>Rhabditida</taxon>
        <taxon>Tylenchina</taxon>
        <taxon>Panagrolaimomorpha</taxon>
        <taxon>Panagrolaimoidea</taxon>
        <taxon>Panagrolaimidae</taxon>
        <taxon>Panagrolaimus</taxon>
    </lineage>
</organism>
<evidence type="ECO:0000313" key="2">
    <source>
        <dbReference type="WBParaSite" id="ES5_v2.g8289.t1"/>
    </source>
</evidence>
<evidence type="ECO:0000313" key="1">
    <source>
        <dbReference type="Proteomes" id="UP000887579"/>
    </source>
</evidence>
<name>A0AC34GTZ5_9BILA</name>
<sequence length="634" mass="68936">MLCFIALAVSTSNLSVSMVCMIKKESDIPENIVNDLIRIRRSTNNSMIEEFLDQELGAIVNLTILNNNFNSNNNNNSGNNNNNETTATLTKCQLARLRKRAIEFESNPQLLEALNERLENEAAAAKNSNNGGDGLKVEVKTCHAGASLVEWSGTEQGIVFAAQNAGSLLMLVTGTFADRLNSKWCIVLSLCLLIISNAVIPSISQVSVWLVIMARVLTGFSDALLQPSTNSMITRWFPPKERTFAIGLITGGRQIGTLLILPTAGFLCEKKQFMGGWPSIFYISAFIVAIILIFWVILSADKPAKHFCVSKKEQLFIQEKIQEENLGKRKERKSVPWKSIATCVPLYAGVAALICHEYPLVIMLQLLPKYMDDVLKISVQMNGIISALPIIVLFVSKTLSSSLASVIGSRKRGRFLLSRTVIVKIFNGIASLGLGICIGIVPLMNGQGHSAGAISLLCLANVFAGMHTPGVQTALLQLAPAYSGIITGIAFGFVAIFSILNKVISNVIVKDGSLSEWTLVFEISAVVAVLPVFFFTIWGSADRQPWASQKHAAKTISTVTTENETSKKPHFTVGGESTLNNSADDYSLAQGIRFTMFLNEVDDLNDVDYAEDTSGSGSLNSNETETTSVEEGKY</sequence>
<reference evidence="2" key="1">
    <citation type="submission" date="2022-11" db="UniProtKB">
        <authorList>
            <consortium name="WormBaseParasite"/>
        </authorList>
    </citation>
    <scope>IDENTIFICATION</scope>
</reference>
<dbReference type="Proteomes" id="UP000887579">
    <property type="component" value="Unplaced"/>
</dbReference>
<accession>A0AC34GTZ5</accession>
<dbReference type="WBParaSite" id="ES5_v2.g8289.t1">
    <property type="protein sequence ID" value="ES5_v2.g8289.t1"/>
    <property type="gene ID" value="ES5_v2.g8289"/>
</dbReference>